<evidence type="ECO:0000313" key="3">
    <source>
        <dbReference type="EMBL" id="KAJ3490172.1"/>
    </source>
</evidence>
<feature type="transmembrane region" description="Helical" evidence="1">
    <location>
        <begin position="147"/>
        <end position="171"/>
    </location>
</feature>
<dbReference type="AlphaFoldDB" id="A0AAD5V9T9"/>
<feature type="transmembrane region" description="Helical" evidence="1">
    <location>
        <begin position="80"/>
        <end position="101"/>
    </location>
</feature>
<feature type="transmembrane region" description="Helical" evidence="1">
    <location>
        <begin position="40"/>
        <end position="60"/>
    </location>
</feature>
<reference evidence="3" key="1">
    <citation type="submission" date="2022-07" db="EMBL/GenBank/DDBJ databases">
        <title>Genome Sequence of Physisporinus lineatus.</title>
        <authorList>
            <person name="Buettner E."/>
        </authorList>
    </citation>
    <scope>NUCLEOTIDE SEQUENCE</scope>
    <source>
        <strain evidence="3">VT162</strain>
    </source>
</reference>
<evidence type="ECO:0000259" key="2">
    <source>
        <dbReference type="Pfam" id="PF24800"/>
    </source>
</evidence>
<feature type="transmembrane region" description="Helical" evidence="1">
    <location>
        <begin position="231"/>
        <end position="252"/>
    </location>
</feature>
<dbReference type="PANTHER" id="PTHR42109:SF2">
    <property type="entry name" value="INTEGRAL MEMBRANE PROTEIN"/>
    <property type="match status" value="1"/>
</dbReference>
<evidence type="ECO:0000256" key="1">
    <source>
        <dbReference type="SAM" id="Phobius"/>
    </source>
</evidence>
<feature type="transmembrane region" description="Helical" evidence="1">
    <location>
        <begin position="6"/>
        <end position="28"/>
    </location>
</feature>
<keyword evidence="1" id="KW-1133">Transmembrane helix</keyword>
<accession>A0AAD5V9T9</accession>
<dbReference type="EMBL" id="JANAWD010000032">
    <property type="protein sequence ID" value="KAJ3490172.1"/>
    <property type="molecule type" value="Genomic_DNA"/>
</dbReference>
<gene>
    <name evidence="3" type="ORF">NLI96_g1615</name>
</gene>
<feature type="transmembrane region" description="Helical" evidence="1">
    <location>
        <begin position="113"/>
        <end position="135"/>
    </location>
</feature>
<dbReference type="Proteomes" id="UP001212997">
    <property type="component" value="Unassembled WGS sequence"/>
</dbReference>
<keyword evidence="1" id="KW-0472">Membrane</keyword>
<protein>
    <recommendedName>
        <fullName evidence="2">DUF7702 domain-containing protein</fullName>
    </recommendedName>
</protein>
<proteinExistence type="predicted"/>
<dbReference type="InterPro" id="IPR056119">
    <property type="entry name" value="DUF7702"/>
</dbReference>
<dbReference type="PANTHER" id="PTHR42109">
    <property type="entry name" value="UNPLACED GENOMIC SCAFFOLD UM_SCAF_CONTIG_1.265, WHOLE GENOME SHOTGUN SEQUENCE"/>
    <property type="match status" value="1"/>
</dbReference>
<evidence type="ECO:0000313" key="4">
    <source>
        <dbReference type="Proteomes" id="UP001212997"/>
    </source>
</evidence>
<feature type="domain" description="DUF7702" evidence="2">
    <location>
        <begin position="4"/>
        <end position="255"/>
    </location>
</feature>
<comment type="caution">
    <text evidence="3">The sequence shown here is derived from an EMBL/GenBank/DDBJ whole genome shotgun (WGS) entry which is preliminary data.</text>
</comment>
<keyword evidence="1" id="KW-0812">Transmembrane</keyword>
<keyword evidence="4" id="KW-1185">Reference proteome</keyword>
<sequence length="280" mass="30000">MGELDARGIISAVEIAVYVPILLTSLVLVKRHGFKRQGGWIYLLIFSLVRVVAASVHIAAEVNDPTDSTLQTIYTTLEGVGLAPLLGATVGFLGTVSQNGLDRIPLVSRGNKILGLLSLVALALTVAGGAIAGSAKTEDRVNTGTNLRHIGIILFAVQYGLIVLMDGYFWANKEQIMKHRRTLLLGITLALPFLGVRMLYAILSAFAPASVPGSPPRSGGLSKFNSQTGPWEIYLVMSVIAEFVTVLIYTIVGVITPLKKDYAVGNREADDEQTMSLKPL</sequence>
<name>A0AAD5V9T9_9APHY</name>
<dbReference type="Pfam" id="PF24800">
    <property type="entry name" value="DUF7702"/>
    <property type="match status" value="1"/>
</dbReference>
<feature type="transmembrane region" description="Helical" evidence="1">
    <location>
        <begin position="183"/>
        <end position="211"/>
    </location>
</feature>
<organism evidence="3 4">
    <name type="scientific">Meripilus lineatus</name>
    <dbReference type="NCBI Taxonomy" id="2056292"/>
    <lineage>
        <taxon>Eukaryota</taxon>
        <taxon>Fungi</taxon>
        <taxon>Dikarya</taxon>
        <taxon>Basidiomycota</taxon>
        <taxon>Agaricomycotina</taxon>
        <taxon>Agaricomycetes</taxon>
        <taxon>Polyporales</taxon>
        <taxon>Meripilaceae</taxon>
        <taxon>Meripilus</taxon>
    </lineage>
</organism>